<dbReference type="PANTHER" id="PTHR47505:SF1">
    <property type="entry name" value="DNA UTILIZATION PROTEIN YHGH"/>
    <property type="match status" value="1"/>
</dbReference>
<comment type="similarity">
    <text evidence="1">Belongs to the ComF/GntX family.</text>
</comment>
<feature type="domain" description="Double zinc ribbon" evidence="3">
    <location>
        <begin position="11"/>
        <end position="67"/>
    </location>
</feature>
<feature type="domain" description="Phosphoribosyltransferase" evidence="2">
    <location>
        <begin position="199"/>
        <end position="232"/>
    </location>
</feature>
<protein>
    <submittedName>
        <fullName evidence="4">ComF family protein</fullName>
    </submittedName>
</protein>
<evidence type="ECO:0000256" key="1">
    <source>
        <dbReference type="ARBA" id="ARBA00008007"/>
    </source>
</evidence>
<reference evidence="4 5" key="1">
    <citation type="submission" date="2019-08" db="EMBL/GenBank/DDBJ databases">
        <title>In-depth cultivation of the pig gut microbiome towards novel bacterial diversity and tailored functional studies.</title>
        <authorList>
            <person name="Wylensek D."/>
            <person name="Hitch T.C.A."/>
            <person name="Clavel T."/>
        </authorList>
    </citation>
    <scope>NUCLEOTIDE SEQUENCE [LARGE SCALE GENOMIC DNA]</scope>
    <source>
        <strain evidence="4 5">BL-389-WT-3D</strain>
    </source>
</reference>
<proteinExistence type="inferred from homology"/>
<dbReference type="Pfam" id="PF00156">
    <property type="entry name" value="Pribosyltran"/>
    <property type="match status" value="1"/>
</dbReference>
<evidence type="ECO:0000259" key="3">
    <source>
        <dbReference type="Pfam" id="PF18912"/>
    </source>
</evidence>
<gene>
    <name evidence="4" type="ORF">FYJ37_07680</name>
</gene>
<dbReference type="RefSeq" id="WP_154322874.1">
    <property type="nucleotide sequence ID" value="NZ_CAMAAA010000013.1"/>
</dbReference>
<dbReference type="PANTHER" id="PTHR47505">
    <property type="entry name" value="DNA UTILIZATION PROTEIN YHGH"/>
    <property type="match status" value="1"/>
</dbReference>
<evidence type="ECO:0000313" key="4">
    <source>
        <dbReference type="EMBL" id="MSS40230.1"/>
    </source>
</evidence>
<comment type="caution">
    <text evidence="4">The sequence shown here is derived from an EMBL/GenBank/DDBJ whole genome shotgun (WGS) entry which is preliminary data.</text>
</comment>
<dbReference type="Gene3D" id="3.40.50.2020">
    <property type="match status" value="1"/>
</dbReference>
<dbReference type="EMBL" id="VUMB01000013">
    <property type="protein sequence ID" value="MSS40230.1"/>
    <property type="molecule type" value="Genomic_DNA"/>
</dbReference>
<dbReference type="Proteomes" id="UP000462363">
    <property type="component" value="Unassembled WGS sequence"/>
</dbReference>
<evidence type="ECO:0000313" key="5">
    <source>
        <dbReference type="Proteomes" id="UP000462363"/>
    </source>
</evidence>
<dbReference type="Pfam" id="PF18912">
    <property type="entry name" value="DZR_2"/>
    <property type="match status" value="1"/>
</dbReference>
<sequence length="240" mass="27692">MTILRKIYETALRWLWPEICPFCGKASSRGICGVCRKELEKLKIQEPRCKRCGKPIARMEKEYCHDCSHTHHHYDSGLALWLHRKPVSTSIYQFKYHNQRSFGIWYAREMAEQFALSIRRWDPDLIIPIPLHSTRKRKRGYNQAQIVACELGRRMGMPVDATSLCRRIPTSPQKTLGHRERKANLRKAFALGRGFVPVPTVLLVDDIYTTGNTMDAAADILKRAGVEKVYFLTISIGQGY</sequence>
<dbReference type="InterPro" id="IPR000836">
    <property type="entry name" value="PRTase_dom"/>
</dbReference>
<dbReference type="InterPro" id="IPR051910">
    <property type="entry name" value="ComF/GntX_DNA_util-trans"/>
</dbReference>
<dbReference type="InterPro" id="IPR044005">
    <property type="entry name" value="DZR_2"/>
</dbReference>
<name>A0A844F842_CLOSV</name>
<dbReference type="CDD" id="cd06223">
    <property type="entry name" value="PRTases_typeI"/>
    <property type="match status" value="1"/>
</dbReference>
<organism evidence="4 5">
    <name type="scientific">Clostridium scindens (strain JCM 10418 / VPI 12708)</name>
    <dbReference type="NCBI Taxonomy" id="29347"/>
    <lineage>
        <taxon>Bacteria</taxon>
        <taxon>Bacillati</taxon>
        <taxon>Bacillota</taxon>
        <taxon>Clostridia</taxon>
        <taxon>Lachnospirales</taxon>
        <taxon>Lachnospiraceae</taxon>
    </lineage>
</organism>
<accession>A0A844F842</accession>
<dbReference type="AlphaFoldDB" id="A0A844F842"/>
<evidence type="ECO:0000259" key="2">
    <source>
        <dbReference type="Pfam" id="PF00156"/>
    </source>
</evidence>
<dbReference type="InterPro" id="IPR029057">
    <property type="entry name" value="PRTase-like"/>
</dbReference>
<dbReference type="SUPFAM" id="SSF53271">
    <property type="entry name" value="PRTase-like"/>
    <property type="match status" value="1"/>
</dbReference>